<name>A0A2I0WR48_9ASPA</name>
<reference evidence="4 5" key="1">
    <citation type="journal article" date="2016" name="Sci. Rep.">
        <title>The Dendrobium catenatum Lindl. genome sequence provides insights into polysaccharide synthase, floral development and adaptive evolution.</title>
        <authorList>
            <person name="Zhang G.Q."/>
            <person name="Xu Q."/>
            <person name="Bian C."/>
            <person name="Tsai W.C."/>
            <person name="Yeh C.M."/>
            <person name="Liu K.W."/>
            <person name="Yoshida K."/>
            <person name="Zhang L.S."/>
            <person name="Chang S.B."/>
            <person name="Chen F."/>
            <person name="Shi Y."/>
            <person name="Su Y.Y."/>
            <person name="Zhang Y.Q."/>
            <person name="Chen L.J."/>
            <person name="Yin Y."/>
            <person name="Lin M."/>
            <person name="Huang H."/>
            <person name="Deng H."/>
            <person name="Wang Z.W."/>
            <person name="Zhu S.L."/>
            <person name="Zhao X."/>
            <person name="Deng C."/>
            <person name="Niu S.C."/>
            <person name="Huang J."/>
            <person name="Wang M."/>
            <person name="Liu G.H."/>
            <person name="Yang H.J."/>
            <person name="Xiao X.J."/>
            <person name="Hsiao Y.Y."/>
            <person name="Wu W.L."/>
            <person name="Chen Y.Y."/>
            <person name="Mitsuda N."/>
            <person name="Ohme-Takagi M."/>
            <person name="Luo Y.B."/>
            <person name="Van de Peer Y."/>
            <person name="Liu Z.J."/>
        </authorList>
    </citation>
    <scope>NUCLEOTIDE SEQUENCE [LARGE SCALE GENOMIC DNA]</scope>
    <source>
        <tissue evidence="4">The whole plant</tissue>
    </source>
</reference>
<dbReference type="Pfam" id="PF00234">
    <property type="entry name" value="Tryp_alpha_amyl"/>
    <property type="match status" value="1"/>
</dbReference>
<organism evidence="4 5">
    <name type="scientific">Dendrobium catenatum</name>
    <dbReference type="NCBI Taxonomy" id="906689"/>
    <lineage>
        <taxon>Eukaryota</taxon>
        <taxon>Viridiplantae</taxon>
        <taxon>Streptophyta</taxon>
        <taxon>Embryophyta</taxon>
        <taxon>Tracheophyta</taxon>
        <taxon>Spermatophyta</taxon>
        <taxon>Magnoliopsida</taxon>
        <taxon>Liliopsida</taxon>
        <taxon>Asparagales</taxon>
        <taxon>Orchidaceae</taxon>
        <taxon>Epidendroideae</taxon>
        <taxon>Malaxideae</taxon>
        <taxon>Dendrobiinae</taxon>
        <taxon>Dendrobium</taxon>
    </lineage>
</organism>
<evidence type="ECO:0000313" key="5">
    <source>
        <dbReference type="Proteomes" id="UP000233837"/>
    </source>
</evidence>
<evidence type="ECO:0000313" key="4">
    <source>
        <dbReference type="EMBL" id="PKU78138.1"/>
    </source>
</evidence>
<accession>A0A2I0WR48</accession>
<feature type="signal peptide" evidence="2">
    <location>
        <begin position="1"/>
        <end position="22"/>
    </location>
</feature>
<sequence>MALKLSFQLLFLLILAAGAAVAATEDEEMIAESKRCVQEMQKNPLTICRLFLKYGGDSAAGRPFLGYESGNAENLIKCCEQLHQVSDTCRCELLNKMTGEIMKKDMKGDQYQGQLEEMRMRGVFLPLMCNIGPPCRLSYGGGDAAIVKY</sequence>
<feature type="chain" id="PRO_5014141738" description="Bifunctional inhibitor/plant lipid transfer protein/seed storage helical domain-containing protein" evidence="2">
    <location>
        <begin position="23"/>
        <end position="149"/>
    </location>
</feature>
<evidence type="ECO:0000256" key="2">
    <source>
        <dbReference type="SAM" id="SignalP"/>
    </source>
</evidence>
<dbReference type="EMBL" id="KZ502472">
    <property type="protein sequence ID" value="PKU78138.1"/>
    <property type="molecule type" value="Genomic_DNA"/>
</dbReference>
<evidence type="ECO:0000256" key="1">
    <source>
        <dbReference type="ARBA" id="ARBA00008262"/>
    </source>
</evidence>
<dbReference type="Gene3D" id="1.10.110.10">
    <property type="entry name" value="Plant lipid-transfer and hydrophobic proteins"/>
    <property type="match status" value="1"/>
</dbReference>
<gene>
    <name evidence="4" type="ORF">MA16_Dca012258</name>
</gene>
<feature type="domain" description="Bifunctional inhibitor/plant lipid transfer protein/seed storage helical" evidence="3">
    <location>
        <begin position="65"/>
        <end position="134"/>
    </location>
</feature>
<dbReference type="InterPro" id="IPR000617">
    <property type="entry name" value="Napin/2SS/CON"/>
</dbReference>
<comment type="similarity">
    <text evidence="1">Belongs to the 2S seed storage albumins family.</text>
</comment>
<keyword evidence="2" id="KW-0732">Signal</keyword>
<dbReference type="InterPro" id="IPR036312">
    <property type="entry name" value="Bifun_inhib/LTP/seed_sf"/>
</dbReference>
<dbReference type="PANTHER" id="PTHR35496">
    <property type="entry name" value="2S SEED STORAGE PROTEIN 1-RELATED"/>
    <property type="match status" value="1"/>
</dbReference>
<dbReference type="Proteomes" id="UP000233837">
    <property type="component" value="Unassembled WGS sequence"/>
</dbReference>
<protein>
    <recommendedName>
        <fullName evidence="3">Bifunctional inhibitor/plant lipid transfer protein/seed storage helical domain-containing protein</fullName>
    </recommendedName>
</protein>
<dbReference type="SUPFAM" id="SSF47699">
    <property type="entry name" value="Bifunctional inhibitor/lipid-transfer protein/seed storage 2S albumin"/>
    <property type="match status" value="1"/>
</dbReference>
<dbReference type="OrthoDB" id="1922883at2759"/>
<evidence type="ECO:0000259" key="3">
    <source>
        <dbReference type="Pfam" id="PF00234"/>
    </source>
</evidence>
<reference evidence="4 5" key="2">
    <citation type="journal article" date="2017" name="Nature">
        <title>The Apostasia genome and the evolution of orchids.</title>
        <authorList>
            <person name="Zhang G.Q."/>
            <person name="Liu K.W."/>
            <person name="Li Z."/>
            <person name="Lohaus R."/>
            <person name="Hsiao Y.Y."/>
            <person name="Niu S.C."/>
            <person name="Wang J.Y."/>
            <person name="Lin Y.C."/>
            <person name="Xu Q."/>
            <person name="Chen L.J."/>
            <person name="Yoshida K."/>
            <person name="Fujiwara S."/>
            <person name="Wang Z.W."/>
            <person name="Zhang Y.Q."/>
            <person name="Mitsuda N."/>
            <person name="Wang M."/>
            <person name="Liu G.H."/>
            <person name="Pecoraro L."/>
            <person name="Huang H.X."/>
            <person name="Xiao X.J."/>
            <person name="Lin M."/>
            <person name="Wu X.Y."/>
            <person name="Wu W.L."/>
            <person name="Chen Y.Y."/>
            <person name="Chang S.B."/>
            <person name="Sakamoto S."/>
            <person name="Ohme-Takagi M."/>
            <person name="Yagi M."/>
            <person name="Zeng S.J."/>
            <person name="Shen C.Y."/>
            <person name="Yeh C.M."/>
            <person name="Luo Y.B."/>
            <person name="Tsai W.C."/>
            <person name="Van de Peer Y."/>
            <person name="Liu Z.J."/>
        </authorList>
    </citation>
    <scope>NUCLEOTIDE SEQUENCE [LARGE SCALE GENOMIC DNA]</scope>
    <source>
        <tissue evidence="4">The whole plant</tissue>
    </source>
</reference>
<proteinExistence type="inferred from homology"/>
<keyword evidence="5" id="KW-1185">Reference proteome</keyword>
<dbReference type="GO" id="GO:0045735">
    <property type="term" value="F:nutrient reservoir activity"/>
    <property type="evidence" value="ECO:0007669"/>
    <property type="project" value="InterPro"/>
</dbReference>
<dbReference type="PANTHER" id="PTHR35496:SF4">
    <property type="entry name" value="2S SULFUR-RICH SEED STORAGE PROTEIN 2-LIKE"/>
    <property type="match status" value="1"/>
</dbReference>
<dbReference type="AlphaFoldDB" id="A0A2I0WR48"/>
<dbReference type="InterPro" id="IPR016140">
    <property type="entry name" value="Bifunc_inhib/LTP/seed_store"/>
</dbReference>